<evidence type="ECO:0000313" key="3">
    <source>
        <dbReference type="EMBL" id="PNW15078.1"/>
    </source>
</evidence>
<dbReference type="Pfam" id="PF01381">
    <property type="entry name" value="HTH_3"/>
    <property type="match status" value="1"/>
</dbReference>
<keyword evidence="5" id="KW-1185">Reference proteome</keyword>
<evidence type="ECO:0000313" key="2">
    <source>
        <dbReference type="EMBL" id="AZA81226.1"/>
    </source>
</evidence>
<accession>A0A3G6RT96</accession>
<evidence type="ECO:0000313" key="5">
    <source>
        <dbReference type="Proteomes" id="UP000279972"/>
    </source>
</evidence>
<evidence type="ECO:0000259" key="1">
    <source>
        <dbReference type="PROSITE" id="PS50943"/>
    </source>
</evidence>
<dbReference type="PROSITE" id="PS50943">
    <property type="entry name" value="HTH_CROC1"/>
    <property type="match status" value="1"/>
</dbReference>
<dbReference type="KEGG" id="clac:EG342_04615"/>
<dbReference type="GO" id="GO:0003677">
    <property type="term" value="F:DNA binding"/>
    <property type="evidence" value="ECO:0007669"/>
    <property type="project" value="InterPro"/>
</dbReference>
<dbReference type="Proteomes" id="UP000279972">
    <property type="component" value="Chromosome"/>
</dbReference>
<reference evidence="3 4" key="1">
    <citation type="submission" date="2018-01" db="EMBL/GenBank/DDBJ databases">
        <title>Draft genome sequences of Chryseobacterium lactis NCTC11390, Chryseobacterium oncorhynchi 701B-08, and Chryseobacterium viscerum 687B-08.</title>
        <authorList>
            <person name="Jeong J.-J."/>
            <person name="Lee Y.J."/>
            <person name="Park B."/>
            <person name="Choi I.-G."/>
            <person name="Kim K.D."/>
        </authorList>
    </citation>
    <scope>NUCLEOTIDE SEQUENCE [LARGE SCALE GENOMIC DNA]</scope>
    <source>
        <strain evidence="3 4">NCTC11390</strain>
    </source>
</reference>
<proteinExistence type="predicted"/>
<dbReference type="OrthoDB" id="2902336at2"/>
<dbReference type="Gene3D" id="1.10.260.40">
    <property type="entry name" value="lambda repressor-like DNA-binding domains"/>
    <property type="match status" value="1"/>
</dbReference>
<dbReference type="SUPFAM" id="SSF47413">
    <property type="entry name" value="lambda repressor-like DNA-binding domains"/>
    <property type="match status" value="1"/>
</dbReference>
<dbReference type="EMBL" id="CP033924">
    <property type="protein sequence ID" value="AZA81226.1"/>
    <property type="molecule type" value="Genomic_DNA"/>
</dbReference>
<dbReference type="RefSeq" id="WP_103288592.1">
    <property type="nucleotide sequence ID" value="NZ_CP033924.1"/>
</dbReference>
<sequence>MDKPELQKLVGRKIKELREQEGLTQLQLTVKIVELGGKMDATNISRIESGRTNISLHQLYRIGKALDIPMKNFLDIEDLAIYDL</sequence>
<feature type="domain" description="HTH cro/C1-type" evidence="1">
    <location>
        <begin position="14"/>
        <end position="73"/>
    </location>
</feature>
<dbReference type="InterPro" id="IPR001387">
    <property type="entry name" value="Cro/C1-type_HTH"/>
</dbReference>
<dbReference type="InterPro" id="IPR010982">
    <property type="entry name" value="Lambda_DNA-bd_dom_sf"/>
</dbReference>
<reference evidence="2 5" key="2">
    <citation type="submission" date="2018-11" db="EMBL/GenBank/DDBJ databases">
        <title>Proposal to divide the Flavobacteriaceae and reorganize its genera based on Amino Acid Identity values calculated from whole genome sequences.</title>
        <authorList>
            <person name="Nicholson A.C."/>
            <person name="Gulvik C.A."/>
            <person name="Whitney A.M."/>
            <person name="Humrighouse B.W."/>
            <person name="Bell M."/>
            <person name="Holmes B."/>
            <person name="Steigerwalt A.G."/>
            <person name="Villarma A."/>
            <person name="Sheth M."/>
            <person name="Batra D."/>
            <person name="Pryor J."/>
            <person name="Bernardet J.-F."/>
            <person name="Hugo C."/>
            <person name="Kampfer P."/>
            <person name="Newman J."/>
            <person name="McQuiston J.R."/>
        </authorList>
    </citation>
    <scope>NUCLEOTIDE SEQUENCE [LARGE SCALE GENOMIC DNA]</scope>
    <source>
        <strain evidence="2 5">KC_1864</strain>
    </source>
</reference>
<gene>
    <name evidence="3" type="ORF">C1637_01230</name>
    <name evidence="2" type="ORF">EG342_04615</name>
</gene>
<name>A0A3G6RT96_CHRLC</name>
<dbReference type="Proteomes" id="UP000236262">
    <property type="component" value="Unassembled WGS sequence"/>
</dbReference>
<dbReference type="AlphaFoldDB" id="A0A3G6RT96"/>
<dbReference type="EMBL" id="PPEH01000001">
    <property type="protein sequence ID" value="PNW15078.1"/>
    <property type="molecule type" value="Genomic_DNA"/>
</dbReference>
<organism evidence="3 4">
    <name type="scientific">Chryseobacterium lactis</name>
    <dbReference type="NCBI Taxonomy" id="1241981"/>
    <lineage>
        <taxon>Bacteria</taxon>
        <taxon>Pseudomonadati</taxon>
        <taxon>Bacteroidota</taxon>
        <taxon>Flavobacteriia</taxon>
        <taxon>Flavobacteriales</taxon>
        <taxon>Weeksellaceae</taxon>
        <taxon>Chryseobacterium group</taxon>
        <taxon>Chryseobacterium</taxon>
    </lineage>
</organism>
<dbReference type="SMART" id="SM00530">
    <property type="entry name" value="HTH_XRE"/>
    <property type="match status" value="1"/>
</dbReference>
<protein>
    <submittedName>
        <fullName evidence="3">XRE family transcriptional regulator</fullName>
    </submittedName>
</protein>
<dbReference type="CDD" id="cd00093">
    <property type="entry name" value="HTH_XRE"/>
    <property type="match status" value="1"/>
</dbReference>
<evidence type="ECO:0000313" key="4">
    <source>
        <dbReference type="Proteomes" id="UP000236262"/>
    </source>
</evidence>